<evidence type="ECO:0008006" key="3">
    <source>
        <dbReference type="Google" id="ProtNLM"/>
    </source>
</evidence>
<reference evidence="1" key="1">
    <citation type="submission" date="2021-06" db="EMBL/GenBank/DDBJ databases">
        <authorList>
            <person name="Criscuolo A."/>
        </authorList>
    </citation>
    <scope>NUCLEOTIDE SEQUENCE</scope>
    <source>
        <strain evidence="1">CIP111600</strain>
    </source>
</reference>
<comment type="caution">
    <text evidence="1">The sequence shown here is derived from an EMBL/GenBank/DDBJ whole genome shotgun (WGS) entry which is preliminary data.</text>
</comment>
<evidence type="ECO:0000313" key="2">
    <source>
        <dbReference type="Proteomes" id="UP000693672"/>
    </source>
</evidence>
<dbReference type="Proteomes" id="UP000693672">
    <property type="component" value="Unassembled WGS sequence"/>
</dbReference>
<proteinExistence type="predicted"/>
<keyword evidence="2" id="KW-1185">Reference proteome</keyword>
<accession>A0A916K157</accession>
<evidence type="ECO:0000313" key="1">
    <source>
        <dbReference type="EMBL" id="CAG7613258.1"/>
    </source>
</evidence>
<protein>
    <recommendedName>
        <fullName evidence="3">SynChlorMet cassette protein ScmC</fullName>
    </recommendedName>
</protein>
<name>A0A916K157_9BACL</name>
<organism evidence="1 2">
    <name type="scientific">Paenibacillus solanacearum</name>
    <dbReference type="NCBI Taxonomy" id="2048548"/>
    <lineage>
        <taxon>Bacteria</taxon>
        <taxon>Bacillati</taxon>
        <taxon>Bacillota</taxon>
        <taxon>Bacilli</taxon>
        <taxon>Bacillales</taxon>
        <taxon>Paenibacillaceae</taxon>
        <taxon>Paenibacillus</taxon>
    </lineage>
</organism>
<dbReference type="AlphaFoldDB" id="A0A916K157"/>
<dbReference type="EMBL" id="CAJVAS010000005">
    <property type="protein sequence ID" value="CAG7613258.1"/>
    <property type="molecule type" value="Genomic_DNA"/>
</dbReference>
<sequence>MKGKKGMETAFIVQIAEHTLLLKTESDFVKEFICQKYDAEPVSLATTQEADLSVVIEEGYGSSFQDYNVEVTITDECKIYKRTDYLIEIDKQYKAVRICIHDDFALKHAMVNLYSAYITQYEWGLLIHSSCLLEQERAYLFAGHSGAGKSTVAQLSQPRPILSDEATIIKITENDVVVYNSPFRSDTELPELPGTYPLTAIQILRQSPDNRRLRMGVMEGIQQLLQRVFYWAHHPEETKKVFRMCRLLAGKVPVYELYFQKNNTFWEEIK</sequence>
<gene>
    <name evidence="1" type="ORF">PAESOLCIP111_01581</name>
</gene>